<dbReference type="GeneID" id="69599987"/>
<dbReference type="Pfam" id="PF04956">
    <property type="entry name" value="TrbC"/>
    <property type="match status" value="1"/>
</dbReference>
<dbReference type="Proteomes" id="UP000005250">
    <property type="component" value="Chromosome"/>
</dbReference>
<dbReference type="KEGG" id="bper:BN118_3584"/>
<dbReference type="EMBL" id="HE965805">
    <property type="protein sequence ID" value="CCJ65009.1"/>
    <property type="molecule type" value="Genomic_DNA"/>
</dbReference>
<dbReference type="HOGENOM" id="CLU_155084_1_1_4"/>
<evidence type="ECO:0000313" key="2">
    <source>
        <dbReference type="EMBL" id="CCJ65009.1"/>
    </source>
</evidence>
<keyword evidence="1" id="KW-0472">Membrane</keyword>
<dbReference type="GeneID" id="93206107"/>
<accession>A0A0T7CRL9</accession>
<evidence type="ECO:0000256" key="1">
    <source>
        <dbReference type="SAM" id="Phobius"/>
    </source>
</evidence>
<protein>
    <submittedName>
        <fullName evidence="2">Pertussis toxin transport protein</fullName>
    </submittedName>
</protein>
<evidence type="ECO:0000313" key="3">
    <source>
        <dbReference type="Proteomes" id="UP000005250"/>
    </source>
</evidence>
<organism evidence="2 3">
    <name type="scientific">Bordetella pertussis (strain ATCC 9797 / DSM 5571 / CCUG 30873 / LMG 14455 / NCTC 10739 / 18323)</name>
    <dbReference type="NCBI Taxonomy" id="568706"/>
    <lineage>
        <taxon>Bacteria</taxon>
        <taxon>Pseudomonadati</taxon>
        <taxon>Pseudomonadota</taxon>
        <taxon>Betaproteobacteria</taxon>
        <taxon>Burkholderiales</taxon>
        <taxon>Alcaligenaceae</taxon>
        <taxon>Bordetella</taxon>
    </lineage>
</organism>
<gene>
    <name evidence="2" type="primary">ptlA</name>
    <name evidence="2" type="ordered locus">BN118_3584</name>
</gene>
<proteinExistence type="predicted"/>
<dbReference type="RefSeq" id="WP_010929493.1">
    <property type="nucleotide sequence ID" value="NC_018518.1"/>
</dbReference>
<sequence length="102" mass="10813">MNPLKDLRASLPRLAFMAACTLLSATLPDLAQAGGGLQRVNHFMASIVVVLRGASVATVTIAIIWAGYKLLFRHADVLDVVRVVLAGLLIGASAEIARYLLT</sequence>
<reference evidence="2 3" key="1">
    <citation type="journal article" date="2012" name="BMC Genomics">
        <title>Comparative genomics of the classical Bordetella subspecies: the evolution and exchange of virulence-associated diversity amongst closely related pathogens.</title>
        <authorList>
            <person name="Park J."/>
            <person name="Zhang Y."/>
            <person name="Buboltz A.M."/>
            <person name="Zhang X."/>
            <person name="Schuster S.C."/>
            <person name="Ahuja U."/>
            <person name="Liu M."/>
            <person name="Miller J.F."/>
            <person name="Sebaihia M."/>
            <person name="Bentley S.D."/>
            <person name="Parkhill J."/>
            <person name="Harvill E.T."/>
        </authorList>
    </citation>
    <scope>NUCLEOTIDE SEQUENCE [LARGE SCALE GENOMIC DNA]</scope>
    <source>
        <strain evidence="3">ATCC 9797 / DSM 5571 / CCUG 30873 / LMG 14455 / NCTC 10739 / 18323</strain>
    </source>
</reference>
<dbReference type="AlphaFoldDB" id="A0A0T7CRL9"/>
<keyword evidence="3" id="KW-1185">Reference proteome</keyword>
<name>A0A0T7CRL9_BORP1</name>
<feature type="transmembrane region" description="Helical" evidence="1">
    <location>
        <begin position="43"/>
        <end position="68"/>
    </location>
</feature>
<dbReference type="InterPro" id="IPR007039">
    <property type="entry name" value="TrbC/VirB2"/>
</dbReference>
<keyword evidence="1" id="KW-0812">Transmembrane</keyword>
<keyword evidence="1" id="KW-1133">Transmembrane helix</keyword>
<feature type="transmembrane region" description="Helical" evidence="1">
    <location>
        <begin position="80"/>
        <end position="101"/>
    </location>
</feature>